<comment type="similarity">
    <text evidence="1">Belongs to the peptidase S1 family.</text>
</comment>
<keyword evidence="2" id="KW-0732">Signal</keyword>
<dbReference type="PANTHER" id="PTHR24276">
    <property type="entry name" value="POLYSERASE-RELATED"/>
    <property type="match status" value="1"/>
</dbReference>
<evidence type="ECO:0000256" key="3">
    <source>
        <dbReference type="ARBA" id="ARBA00023157"/>
    </source>
</evidence>
<keyword evidence="7" id="KW-1185">Reference proteome</keyword>
<dbReference type="InterPro" id="IPR001254">
    <property type="entry name" value="Trypsin_dom"/>
</dbReference>
<dbReference type="GO" id="GO:0016787">
    <property type="term" value="F:hydrolase activity"/>
    <property type="evidence" value="ECO:0007669"/>
    <property type="project" value="UniProtKB-KW"/>
</dbReference>
<keyword evidence="4 6" id="KW-0378">Hydrolase</keyword>
<accession>A0ABT6A7V1</accession>
<dbReference type="InterPro" id="IPR033116">
    <property type="entry name" value="TRYPSIN_SER"/>
</dbReference>
<dbReference type="InterPro" id="IPR043504">
    <property type="entry name" value="Peptidase_S1_PA_chymotrypsin"/>
</dbReference>
<dbReference type="InterPro" id="IPR028994">
    <property type="entry name" value="Integrin_alpha_N"/>
</dbReference>
<evidence type="ECO:0000256" key="2">
    <source>
        <dbReference type="ARBA" id="ARBA00022729"/>
    </source>
</evidence>
<dbReference type="Pfam" id="PF13517">
    <property type="entry name" value="FG-GAP_3"/>
    <property type="match status" value="2"/>
</dbReference>
<keyword evidence="3" id="KW-1015">Disulfide bond</keyword>
<dbReference type="PROSITE" id="PS50240">
    <property type="entry name" value="TRYPSIN_DOM"/>
    <property type="match status" value="1"/>
</dbReference>
<dbReference type="InterPro" id="IPR050430">
    <property type="entry name" value="Peptidase_S1"/>
</dbReference>
<comment type="caution">
    <text evidence="6">The sequence shown here is derived from an EMBL/GenBank/DDBJ whole genome shotgun (WGS) entry which is preliminary data.</text>
</comment>
<dbReference type="InterPro" id="IPR001314">
    <property type="entry name" value="Peptidase_S1A"/>
</dbReference>
<dbReference type="PROSITE" id="PS00134">
    <property type="entry name" value="TRYPSIN_HIS"/>
    <property type="match status" value="1"/>
</dbReference>
<sequence length="485" mass="50396">MVQLWYSDPNTGDGFFCSGTLVAPAKVLTAAHCVAGYDWAHNGVVVSGSAELPTFDSSGNVTSMNGGTANGVLRQWSHPSFNLATVNNDVAVLTLDAPVAGKTLPITSATDTTSYAPGTQAAVYGWGRTSSTNDNISQMLQTATVPIDADSTCTSFYGSDFVPGHMTCAGNPATGSDSGTVATCNGDSGGPLTVGGRIVGVVSWGVQDCVAQGAYSVFSKVGTYATTIDPRLDDTDLSGDGRADMFAGTSGGSAYEYDSKGTGFIGRQGLGGGSWSGLNLVRQADLNRSGYQGFLMRTTGGSLKWRHIDPAANSVVDSTIGGGWNTMKFVTLPGDVNGDGYCDLVAADTSGNLWLYPGNGKGWFGSRTQIGHGWDIYGSKVYGHGDFTHDGRSDLLAQDGSGNLWLYKGTGSATNPFASRVKVGYGYHYTAYDTVGDITGDGNADLVTRDSSGNLWLYKGTGSATAPLSSRVQIGYGYNIYSLFG</sequence>
<evidence type="ECO:0000259" key="5">
    <source>
        <dbReference type="PROSITE" id="PS50240"/>
    </source>
</evidence>
<keyword evidence="4" id="KW-0720">Serine protease</keyword>
<evidence type="ECO:0000313" key="6">
    <source>
        <dbReference type="EMBL" id="MDF3300721.1"/>
    </source>
</evidence>
<reference evidence="6 7" key="1">
    <citation type="submission" date="2023-03" db="EMBL/GenBank/DDBJ databases">
        <title>Draft genome sequence of Streptomyces sp. K1PA1 isolated from peat swamp forest in Thailand.</title>
        <authorList>
            <person name="Klaysubun C."/>
            <person name="Duangmal K."/>
        </authorList>
    </citation>
    <scope>NUCLEOTIDE SEQUENCE [LARGE SCALE GENOMIC DNA]</scope>
    <source>
        <strain evidence="6 7">K1PA1</strain>
    </source>
</reference>
<organism evidence="6 7">
    <name type="scientific">Streptomyces tropicalis</name>
    <dbReference type="NCBI Taxonomy" id="3034234"/>
    <lineage>
        <taxon>Bacteria</taxon>
        <taxon>Bacillati</taxon>
        <taxon>Actinomycetota</taxon>
        <taxon>Actinomycetes</taxon>
        <taxon>Kitasatosporales</taxon>
        <taxon>Streptomycetaceae</taxon>
        <taxon>Streptomyces</taxon>
    </lineage>
</organism>
<dbReference type="InterPro" id="IPR009003">
    <property type="entry name" value="Peptidase_S1_PA"/>
</dbReference>
<evidence type="ECO:0000256" key="4">
    <source>
        <dbReference type="RuleBase" id="RU363034"/>
    </source>
</evidence>
<dbReference type="InterPro" id="IPR018114">
    <property type="entry name" value="TRYPSIN_HIS"/>
</dbReference>
<dbReference type="EC" id="3.4.21.-" evidence="6"/>
<dbReference type="Pfam" id="PF00089">
    <property type="entry name" value="Trypsin"/>
    <property type="match status" value="1"/>
</dbReference>
<dbReference type="CDD" id="cd00190">
    <property type="entry name" value="Tryp_SPc"/>
    <property type="match status" value="1"/>
</dbReference>
<proteinExistence type="inferred from homology"/>
<protein>
    <submittedName>
        <fullName evidence="6">Trypsin-like serine protease</fullName>
        <ecNumber evidence="6">3.4.21.-</ecNumber>
    </submittedName>
</protein>
<dbReference type="PANTHER" id="PTHR24276:SF98">
    <property type="entry name" value="FI18310P1-RELATED"/>
    <property type="match status" value="1"/>
</dbReference>
<dbReference type="InterPro" id="IPR013517">
    <property type="entry name" value="FG-GAP"/>
</dbReference>
<dbReference type="Proteomes" id="UP001221150">
    <property type="component" value="Unassembled WGS sequence"/>
</dbReference>
<dbReference type="RefSeq" id="WP_276110275.1">
    <property type="nucleotide sequence ID" value="NZ_JARJBB010000009.1"/>
</dbReference>
<dbReference type="SUPFAM" id="SSF69318">
    <property type="entry name" value="Integrin alpha N-terminal domain"/>
    <property type="match status" value="1"/>
</dbReference>
<dbReference type="PROSITE" id="PS00135">
    <property type="entry name" value="TRYPSIN_SER"/>
    <property type="match status" value="1"/>
</dbReference>
<dbReference type="EMBL" id="JARJBB010000009">
    <property type="protein sequence ID" value="MDF3300721.1"/>
    <property type="molecule type" value="Genomic_DNA"/>
</dbReference>
<dbReference type="Gene3D" id="2.40.10.10">
    <property type="entry name" value="Trypsin-like serine proteases"/>
    <property type="match status" value="1"/>
</dbReference>
<evidence type="ECO:0000256" key="1">
    <source>
        <dbReference type="ARBA" id="ARBA00007664"/>
    </source>
</evidence>
<dbReference type="SMART" id="SM00020">
    <property type="entry name" value="Tryp_SPc"/>
    <property type="match status" value="1"/>
</dbReference>
<feature type="domain" description="Peptidase S1" evidence="5">
    <location>
        <begin position="1"/>
        <end position="233"/>
    </location>
</feature>
<name>A0ABT6A7V1_9ACTN</name>
<dbReference type="PRINTS" id="PR00722">
    <property type="entry name" value="CHYMOTRYPSIN"/>
</dbReference>
<keyword evidence="4" id="KW-0645">Protease</keyword>
<evidence type="ECO:0000313" key="7">
    <source>
        <dbReference type="Proteomes" id="UP001221150"/>
    </source>
</evidence>
<gene>
    <name evidence="6" type="ORF">P3H78_19245</name>
</gene>
<dbReference type="SUPFAM" id="SSF50494">
    <property type="entry name" value="Trypsin-like serine proteases"/>
    <property type="match status" value="1"/>
</dbReference>